<dbReference type="Proteomes" id="UP000183615">
    <property type="component" value="Unassembled WGS sequence"/>
</dbReference>
<feature type="transmembrane region" description="Helical" evidence="6">
    <location>
        <begin position="224"/>
        <end position="243"/>
    </location>
</feature>
<sequence length="305" mass="33925">MKQKATLALFLVTIIWGWTFIWLKNALNVAELYSSEGQINTVATLFVTLRFGFAIALFFIFTPKVLGELEDRRVWTDGFLLSLFIVGGFVFQMIGLEGISPAVSAFLTSLYVIFTALILAWFSGKLQSRNLLFGVILATIGAGYIQGPPQLHYDIAEWLTILCALMFAGHIIFTDISTKRVSPLGLSFTSILLSTLMCLLLLNIFLLLEIGQVDMVGLVKDMDFLFPLLLSSVFGTFAALVLVNTYQKYIDPVRAAILYALEPVWATLFAIYLDMTEFTFWLILGGSLLLIGNLIAELGNQRVSE</sequence>
<feature type="transmembrane region" description="Helical" evidence="6">
    <location>
        <begin position="131"/>
        <end position="149"/>
    </location>
</feature>
<evidence type="ECO:0000256" key="2">
    <source>
        <dbReference type="ARBA" id="ARBA00022475"/>
    </source>
</evidence>
<dbReference type="InterPro" id="IPR051258">
    <property type="entry name" value="Diverse_Substrate_Transporter"/>
</dbReference>
<dbReference type="AlphaFoldDB" id="A0A1J5U8N7"/>
<gene>
    <name evidence="8" type="ORF">BET99_04715</name>
</gene>
<keyword evidence="2" id="KW-1003">Cell membrane</keyword>
<keyword evidence="3 6" id="KW-0812">Transmembrane</keyword>
<protein>
    <recommendedName>
        <fullName evidence="7">EamA domain-containing protein</fullName>
    </recommendedName>
</protein>
<evidence type="ECO:0000256" key="3">
    <source>
        <dbReference type="ARBA" id="ARBA00022692"/>
    </source>
</evidence>
<dbReference type="PANTHER" id="PTHR42920">
    <property type="entry name" value="OS03G0707200 PROTEIN-RELATED"/>
    <property type="match status" value="1"/>
</dbReference>
<proteinExistence type="predicted"/>
<evidence type="ECO:0000259" key="7">
    <source>
        <dbReference type="Pfam" id="PF00892"/>
    </source>
</evidence>
<evidence type="ECO:0000256" key="5">
    <source>
        <dbReference type="ARBA" id="ARBA00023136"/>
    </source>
</evidence>
<evidence type="ECO:0000313" key="9">
    <source>
        <dbReference type="Proteomes" id="UP000183615"/>
    </source>
</evidence>
<dbReference type="InterPro" id="IPR000620">
    <property type="entry name" value="EamA_dom"/>
</dbReference>
<feature type="transmembrane region" description="Helical" evidence="6">
    <location>
        <begin position="185"/>
        <end position="208"/>
    </location>
</feature>
<dbReference type="Pfam" id="PF00892">
    <property type="entry name" value="EamA"/>
    <property type="match status" value="2"/>
</dbReference>
<keyword evidence="4 6" id="KW-1133">Transmembrane helix</keyword>
<feature type="transmembrane region" description="Helical" evidence="6">
    <location>
        <begin position="155"/>
        <end position="173"/>
    </location>
</feature>
<name>A0A1J5U8N7_9ARCH</name>
<evidence type="ECO:0000256" key="6">
    <source>
        <dbReference type="SAM" id="Phobius"/>
    </source>
</evidence>
<feature type="transmembrane region" description="Helical" evidence="6">
    <location>
        <begin position="255"/>
        <end position="272"/>
    </location>
</feature>
<evidence type="ECO:0000256" key="1">
    <source>
        <dbReference type="ARBA" id="ARBA00004651"/>
    </source>
</evidence>
<dbReference type="EMBL" id="MIYZ01000018">
    <property type="protein sequence ID" value="OIR22300.1"/>
    <property type="molecule type" value="Genomic_DNA"/>
</dbReference>
<feature type="transmembrane region" description="Helical" evidence="6">
    <location>
        <begin position="43"/>
        <end position="62"/>
    </location>
</feature>
<comment type="subcellular location">
    <subcellularLocation>
        <location evidence="1">Cell membrane</location>
        <topology evidence="1">Multi-pass membrane protein</topology>
    </subcellularLocation>
</comment>
<feature type="transmembrane region" description="Helical" evidence="6">
    <location>
        <begin position="278"/>
        <end position="296"/>
    </location>
</feature>
<dbReference type="InterPro" id="IPR037185">
    <property type="entry name" value="EmrE-like"/>
</dbReference>
<feature type="transmembrane region" description="Helical" evidence="6">
    <location>
        <begin position="74"/>
        <end position="96"/>
    </location>
</feature>
<keyword evidence="5 6" id="KW-0472">Membrane</keyword>
<reference evidence="8 9" key="1">
    <citation type="submission" date="2016-08" db="EMBL/GenBank/DDBJ databases">
        <title>New Insights into Marine Group III Euryarchaeota, from dark to light.</title>
        <authorList>
            <person name="Haro-Moreno J.M."/>
            <person name="Rodriguez-Valera F."/>
            <person name="Lopez-Garcia P."/>
            <person name="Moreira D."/>
            <person name="Martin-Cuadrado A.B."/>
        </authorList>
    </citation>
    <scope>NUCLEOTIDE SEQUENCE [LARGE SCALE GENOMIC DNA]</scope>
    <source>
        <strain evidence="8">CG-Epi2</strain>
    </source>
</reference>
<dbReference type="GO" id="GO:0005886">
    <property type="term" value="C:plasma membrane"/>
    <property type="evidence" value="ECO:0007669"/>
    <property type="project" value="UniProtKB-SubCell"/>
</dbReference>
<comment type="caution">
    <text evidence="8">The sequence shown here is derived from an EMBL/GenBank/DDBJ whole genome shotgun (WGS) entry which is preliminary data.</text>
</comment>
<accession>A0A1J5U8N7</accession>
<feature type="domain" description="EamA" evidence="7">
    <location>
        <begin position="5"/>
        <end position="142"/>
    </location>
</feature>
<feature type="transmembrane region" description="Helical" evidence="6">
    <location>
        <begin position="7"/>
        <end position="23"/>
    </location>
</feature>
<evidence type="ECO:0000256" key="4">
    <source>
        <dbReference type="ARBA" id="ARBA00022989"/>
    </source>
</evidence>
<feature type="domain" description="EamA" evidence="7">
    <location>
        <begin position="156"/>
        <end position="294"/>
    </location>
</feature>
<organism evidence="8 9">
    <name type="scientific">Marine Group III euryarchaeote CG-Epi2</name>
    <dbReference type="NCBI Taxonomy" id="1888996"/>
    <lineage>
        <taxon>Archaea</taxon>
        <taxon>Methanobacteriati</taxon>
        <taxon>Thermoplasmatota</taxon>
        <taxon>Thermoplasmata</taxon>
        <taxon>Candidatus Thermoprofundales</taxon>
    </lineage>
</organism>
<dbReference type="PANTHER" id="PTHR42920:SF5">
    <property type="entry name" value="EAMA DOMAIN-CONTAINING PROTEIN"/>
    <property type="match status" value="1"/>
</dbReference>
<feature type="transmembrane region" description="Helical" evidence="6">
    <location>
        <begin position="102"/>
        <end position="122"/>
    </location>
</feature>
<dbReference type="SUPFAM" id="SSF103481">
    <property type="entry name" value="Multidrug resistance efflux transporter EmrE"/>
    <property type="match status" value="2"/>
</dbReference>
<evidence type="ECO:0000313" key="8">
    <source>
        <dbReference type="EMBL" id="OIR22300.1"/>
    </source>
</evidence>